<keyword evidence="1" id="KW-1133">Transmembrane helix</keyword>
<feature type="transmembrane region" description="Helical" evidence="1">
    <location>
        <begin position="58"/>
        <end position="82"/>
    </location>
</feature>
<protein>
    <recommendedName>
        <fullName evidence="4">MARVEL domain-containing protein</fullName>
    </recommendedName>
</protein>
<proteinExistence type="predicted"/>
<comment type="caution">
    <text evidence="2">The sequence shown here is derived from an EMBL/GenBank/DDBJ whole genome shotgun (WGS) entry which is preliminary data.</text>
</comment>
<evidence type="ECO:0000256" key="1">
    <source>
        <dbReference type="SAM" id="Phobius"/>
    </source>
</evidence>
<evidence type="ECO:0000313" key="2">
    <source>
        <dbReference type="EMBL" id="OQV17638.1"/>
    </source>
</evidence>
<reference evidence="3" key="1">
    <citation type="submission" date="2017-01" db="EMBL/GenBank/DDBJ databases">
        <title>Comparative genomics of anhydrobiosis in the tardigrade Hypsibius dujardini.</title>
        <authorList>
            <person name="Yoshida Y."/>
            <person name="Koutsovoulos G."/>
            <person name="Laetsch D."/>
            <person name="Stevens L."/>
            <person name="Kumar S."/>
            <person name="Horikawa D."/>
            <person name="Ishino K."/>
            <person name="Komine S."/>
            <person name="Tomita M."/>
            <person name="Blaxter M."/>
            <person name="Arakawa K."/>
        </authorList>
    </citation>
    <scope>NUCLEOTIDE SEQUENCE [LARGE SCALE GENOMIC DNA]</scope>
    <source>
        <strain evidence="3">Z151</strain>
    </source>
</reference>
<evidence type="ECO:0008006" key="4">
    <source>
        <dbReference type="Google" id="ProtNLM"/>
    </source>
</evidence>
<keyword evidence="1" id="KW-0472">Membrane</keyword>
<sequence>MVNHDDLAVGLPHGMETVLYTRLKLLYILGFLECLVGAAIIVLESASIGFFYSSTLNYPLEIAGILIGAMVFATGVCDFCGGRDLVVPQTRRKLFIAGIVLSLASLAAVGAILVISVLRSHFLYQDVIDKEGRDESDHYNRRLPYLLSYEGLRHAALLRAIIAGVYSLGVLFLLGTLILNIANLGKNKNNAETATVYSRVPKEEVKILTPNRSRKGTDL</sequence>
<organism evidence="2 3">
    <name type="scientific">Hypsibius exemplaris</name>
    <name type="common">Freshwater tardigrade</name>
    <dbReference type="NCBI Taxonomy" id="2072580"/>
    <lineage>
        <taxon>Eukaryota</taxon>
        <taxon>Metazoa</taxon>
        <taxon>Ecdysozoa</taxon>
        <taxon>Tardigrada</taxon>
        <taxon>Eutardigrada</taxon>
        <taxon>Parachela</taxon>
        <taxon>Hypsibioidea</taxon>
        <taxon>Hypsibiidae</taxon>
        <taxon>Hypsibius</taxon>
    </lineage>
</organism>
<keyword evidence="3" id="KW-1185">Reference proteome</keyword>
<accession>A0A1W0WR02</accession>
<feature type="transmembrane region" description="Helical" evidence="1">
    <location>
        <begin position="25"/>
        <end position="52"/>
    </location>
</feature>
<name>A0A1W0WR02_HYPEX</name>
<feature type="transmembrane region" description="Helical" evidence="1">
    <location>
        <begin position="94"/>
        <end position="118"/>
    </location>
</feature>
<gene>
    <name evidence="2" type="ORF">BV898_08262</name>
</gene>
<dbReference type="EMBL" id="MTYJ01000058">
    <property type="protein sequence ID" value="OQV17638.1"/>
    <property type="molecule type" value="Genomic_DNA"/>
</dbReference>
<feature type="transmembrane region" description="Helical" evidence="1">
    <location>
        <begin position="156"/>
        <end position="179"/>
    </location>
</feature>
<evidence type="ECO:0000313" key="3">
    <source>
        <dbReference type="Proteomes" id="UP000192578"/>
    </source>
</evidence>
<dbReference type="Proteomes" id="UP000192578">
    <property type="component" value="Unassembled WGS sequence"/>
</dbReference>
<keyword evidence="1" id="KW-0812">Transmembrane</keyword>
<dbReference type="AlphaFoldDB" id="A0A1W0WR02"/>
<dbReference type="OrthoDB" id="10507717at2759"/>